<sequence>MQAATQHRFTLSCGAQMLSMDSGDRTQCSSEEGGAAPEITTAICLTEELATPGKHHQGSSYKCSNEAINSRMCSAALFQAVLAEQRQTDQQKRRREGWEEVPGNGAPPRLVRHLLMLSGLKGSRNSEGGTGDVQGPRG</sequence>
<dbReference type="EMBL" id="CADEAL010000213">
    <property type="protein sequence ID" value="CAB1416515.1"/>
    <property type="molecule type" value="Genomic_DNA"/>
</dbReference>
<gene>
    <name evidence="2" type="ORF">PLEPLA_LOCUS4306</name>
</gene>
<name>A0A9N7TP42_PLEPL</name>
<dbReference type="Proteomes" id="UP001153269">
    <property type="component" value="Unassembled WGS sequence"/>
</dbReference>
<comment type="caution">
    <text evidence="2">The sequence shown here is derived from an EMBL/GenBank/DDBJ whole genome shotgun (WGS) entry which is preliminary data.</text>
</comment>
<keyword evidence="3" id="KW-1185">Reference proteome</keyword>
<feature type="region of interest" description="Disordered" evidence="1">
    <location>
        <begin position="85"/>
        <end position="138"/>
    </location>
</feature>
<evidence type="ECO:0000313" key="2">
    <source>
        <dbReference type="EMBL" id="CAB1416515.1"/>
    </source>
</evidence>
<accession>A0A9N7TP42</accession>
<protein>
    <submittedName>
        <fullName evidence="2">Uncharacterized protein</fullName>
    </submittedName>
</protein>
<evidence type="ECO:0000313" key="3">
    <source>
        <dbReference type="Proteomes" id="UP001153269"/>
    </source>
</evidence>
<reference evidence="2" key="1">
    <citation type="submission" date="2020-03" db="EMBL/GenBank/DDBJ databases">
        <authorList>
            <person name="Weist P."/>
        </authorList>
    </citation>
    <scope>NUCLEOTIDE SEQUENCE</scope>
</reference>
<organism evidence="2 3">
    <name type="scientific">Pleuronectes platessa</name>
    <name type="common">European plaice</name>
    <dbReference type="NCBI Taxonomy" id="8262"/>
    <lineage>
        <taxon>Eukaryota</taxon>
        <taxon>Metazoa</taxon>
        <taxon>Chordata</taxon>
        <taxon>Craniata</taxon>
        <taxon>Vertebrata</taxon>
        <taxon>Euteleostomi</taxon>
        <taxon>Actinopterygii</taxon>
        <taxon>Neopterygii</taxon>
        <taxon>Teleostei</taxon>
        <taxon>Neoteleostei</taxon>
        <taxon>Acanthomorphata</taxon>
        <taxon>Carangaria</taxon>
        <taxon>Pleuronectiformes</taxon>
        <taxon>Pleuronectoidei</taxon>
        <taxon>Pleuronectidae</taxon>
        <taxon>Pleuronectes</taxon>
    </lineage>
</organism>
<proteinExistence type="predicted"/>
<dbReference type="AlphaFoldDB" id="A0A9N7TP42"/>
<feature type="compositionally biased region" description="Gly residues" evidence="1">
    <location>
        <begin position="128"/>
        <end position="138"/>
    </location>
</feature>
<evidence type="ECO:0000256" key="1">
    <source>
        <dbReference type="SAM" id="MobiDB-lite"/>
    </source>
</evidence>